<protein>
    <submittedName>
        <fullName evidence="1">Uncharacterized protein</fullName>
    </submittedName>
</protein>
<comment type="caution">
    <text evidence="1">The sequence shown here is derived from an EMBL/GenBank/DDBJ whole genome shotgun (WGS) entry which is preliminary data.</text>
</comment>
<name>A0A699IMU7_TANCI</name>
<dbReference type="AlphaFoldDB" id="A0A699IMU7"/>
<feature type="non-terminal residue" evidence="1">
    <location>
        <position position="1"/>
    </location>
</feature>
<reference evidence="1" key="1">
    <citation type="journal article" date="2019" name="Sci. Rep.">
        <title>Draft genome of Tanacetum cinerariifolium, the natural source of mosquito coil.</title>
        <authorList>
            <person name="Yamashiro T."/>
            <person name="Shiraishi A."/>
            <person name="Satake H."/>
            <person name="Nakayama K."/>
        </authorList>
    </citation>
    <scope>NUCLEOTIDE SEQUENCE</scope>
</reference>
<dbReference type="EMBL" id="BKCJ010312294">
    <property type="protein sequence ID" value="GEZ70333.1"/>
    <property type="molecule type" value="Genomic_DNA"/>
</dbReference>
<accession>A0A699IMU7</accession>
<evidence type="ECO:0000313" key="1">
    <source>
        <dbReference type="EMBL" id="GEZ70333.1"/>
    </source>
</evidence>
<sequence length="149" mass="16674">ECHKNIGTDVVKNPKKPSQAPGVVIRKKMWSLQEVSNSNAFDVLNSVENDVVLGTNGETSNLASKKANFSRSSFWNVKCSSTSTTLIVENIDMIERLIIDGKVTLVDNEGKPLKKVDSLDDHDSGMQLNQLITKWQVFWLQRRLTMAVI</sequence>
<gene>
    <name evidence="1" type="ORF">Tci_542306</name>
</gene>
<organism evidence="1">
    <name type="scientific">Tanacetum cinerariifolium</name>
    <name type="common">Dalmatian daisy</name>
    <name type="synonym">Chrysanthemum cinerariifolium</name>
    <dbReference type="NCBI Taxonomy" id="118510"/>
    <lineage>
        <taxon>Eukaryota</taxon>
        <taxon>Viridiplantae</taxon>
        <taxon>Streptophyta</taxon>
        <taxon>Embryophyta</taxon>
        <taxon>Tracheophyta</taxon>
        <taxon>Spermatophyta</taxon>
        <taxon>Magnoliopsida</taxon>
        <taxon>eudicotyledons</taxon>
        <taxon>Gunneridae</taxon>
        <taxon>Pentapetalae</taxon>
        <taxon>asterids</taxon>
        <taxon>campanulids</taxon>
        <taxon>Asterales</taxon>
        <taxon>Asteraceae</taxon>
        <taxon>Asteroideae</taxon>
        <taxon>Anthemideae</taxon>
        <taxon>Anthemidinae</taxon>
        <taxon>Tanacetum</taxon>
    </lineage>
</organism>
<proteinExistence type="predicted"/>